<evidence type="ECO:0000256" key="1">
    <source>
        <dbReference type="ARBA" id="ARBA00004141"/>
    </source>
</evidence>
<dbReference type="OrthoDB" id="9795496at2"/>
<feature type="region of interest" description="Disordered" evidence="6">
    <location>
        <begin position="1"/>
        <end position="96"/>
    </location>
</feature>
<dbReference type="InterPro" id="IPR004307">
    <property type="entry name" value="TspO_MBR"/>
</dbReference>
<dbReference type="InterPro" id="IPR038330">
    <property type="entry name" value="TspO/MBR-related_sf"/>
</dbReference>
<comment type="subcellular location">
    <subcellularLocation>
        <location evidence="1">Membrane</location>
        <topology evidence="1">Multi-pass membrane protein</topology>
    </subcellularLocation>
</comment>
<dbReference type="CDD" id="cd15904">
    <property type="entry name" value="TSPO_MBR"/>
    <property type="match status" value="1"/>
</dbReference>
<dbReference type="PANTHER" id="PTHR10057:SF0">
    <property type="entry name" value="TRANSLOCATOR PROTEIN"/>
    <property type="match status" value="1"/>
</dbReference>
<feature type="transmembrane region" description="Helical" evidence="7">
    <location>
        <begin position="104"/>
        <end position="126"/>
    </location>
</feature>
<name>A0A4Q2RKE3_9ACTN</name>
<feature type="transmembrane region" description="Helical" evidence="7">
    <location>
        <begin position="174"/>
        <end position="196"/>
    </location>
</feature>
<keyword evidence="5 7" id="KW-0472">Membrane</keyword>
<evidence type="ECO:0000256" key="6">
    <source>
        <dbReference type="SAM" id="MobiDB-lite"/>
    </source>
</evidence>
<evidence type="ECO:0000256" key="2">
    <source>
        <dbReference type="ARBA" id="ARBA00007524"/>
    </source>
</evidence>
<dbReference type="EMBL" id="SDWS01000011">
    <property type="protein sequence ID" value="RYB88746.1"/>
    <property type="molecule type" value="Genomic_DNA"/>
</dbReference>
<evidence type="ECO:0000256" key="5">
    <source>
        <dbReference type="ARBA" id="ARBA00023136"/>
    </source>
</evidence>
<dbReference type="Proteomes" id="UP000291838">
    <property type="component" value="Unassembled WGS sequence"/>
</dbReference>
<protein>
    <submittedName>
        <fullName evidence="8">Tryptophan-rich sensory protein</fullName>
    </submittedName>
</protein>
<evidence type="ECO:0000313" key="9">
    <source>
        <dbReference type="Proteomes" id="UP000291838"/>
    </source>
</evidence>
<evidence type="ECO:0000256" key="4">
    <source>
        <dbReference type="ARBA" id="ARBA00022989"/>
    </source>
</evidence>
<dbReference type="GO" id="GO:0033013">
    <property type="term" value="P:tetrapyrrole metabolic process"/>
    <property type="evidence" value="ECO:0007669"/>
    <property type="project" value="UniProtKB-ARBA"/>
</dbReference>
<organism evidence="8 9">
    <name type="scientific">Nocardioides glacieisoli</name>
    <dbReference type="NCBI Taxonomy" id="1168730"/>
    <lineage>
        <taxon>Bacteria</taxon>
        <taxon>Bacillati</taxon>
        <taxon>Actinomycetota</taxon>
        <taxon>Actinomycetes</taxon>
        <taxon>Propionibacteriales</taxon>
        <taxon>Nocardioidaceae</taxon>
        <taxon>Nocardioides</taxon>
    </lineage>
</organism>
<keyword evidence="3 7" id="KW-0812">Transmembrane</keyword>
<accession>A0A4Q2RKE3</accession>
<feature type="transmembrane region" description="Helical" evidence="7">
    <location>
        <begin position="231"/>
        <end position="252"/>
    </location>
</feature>
<proteinExistence type="inferred from homology"/>
<comment type="similarity">
    <text evidence="2">Belongs to the TspO/BZRP family.</text>
</comment>
<reference evidence="8 9" key="1">
    <citation type="submission" date="2019-01" db="EMBL/GenBank/DDBJ databases">
        <title>Novel species of Nocardioides.</title>
        <authorList>
            <person name="Liu Q."/>
            <person name="Xin Y.-H."/>
        </authorList>
    </citation>
    <scope>NUCLEOTIDE SEQUENCE [LARGE SCALE GENOMIC DNA]</scope>
    <source>
        <strain evidence="8 9">HLT3-15</strain>
    </source>
</reference>
<dbReference type="Gene3D" id="1.20.1260.100">
    <property type="entry name" value="TspO/MBR protein"/>
    <property type="match status" value="1"/>
</dbReference>
<dbReference type="PANTHER" id="PTHR10057">
    <property type="entry name" value="PERIPHERAL-TYPE BENZODIAZEPINE RECEPTOR"/>
    <property type="match status" value="1"/>
</dbReference>
<sequence>MGQGARHPPLLAVRHHARHGPAQAGVGPDGRGARDTRGPGPPQRDASRRARRGGRVRCAGGPGAHRRGSAPRRARRRARHPGRLGGASRHSAARAHRRHGVSGGWAATVVWVVLVAVYAGLSSVWTAHDPDWYSGLAKPSFQPPDVVFGIMWPLNFLALFAVGAWFTRSSAAEAVWPVTTVLGASVVAALAWAWLFYVPHRIGAATVALALAAALTWVLVALVARSLPWAGVLLVPYAAWLSIATALSVQYARLN</sequence>
<dbReference type="AlphaFoldDB" id="A0A4Q2RKE3"/>
<dbReference type="GO" id="GO:0016020">
    <property type="term" value="C:membrane"/>
    <property type="evidence" value="ECO:0007669"/>
    <property type="project" value="UniProtKB-SubCell"/>
</dbReference>
<comment type="caution">
    <text evidence="8">The sequence shown here is derived from an EMBL/GenBank/DDBJ whole genome shotgun (WGS) entry which is preliminary data.</text>
</comment>
<evidence type="ECO:0000313" key="8">
    <source>
        <dbReference type="EMBL" id="RYB88746.1"/>
    </source>
</evidence>
<evidence type="ECO:0000256" key="3">
    <source>
        <dbReference type="ARBA" id="ARBA00022692"/>
    </source>
</evidence>
<evidence type="ECO:0000256" key="7">
    <source>
        <dbReference type="SAM" id="Phobius"/>
    </source>
</evidence>
<feature type="transmembrane region" description="Helical" evidence="7">
    <location>
        <begin position="146"/>
        <end position="167"/>
    </location>
</feature>
<keyword evidence="9" id="KW-1185">Reference proteome</keyword>
<feature type="compositionally biased region" description="Basic residues" evidence="6">
    <location>
        <begin position="64"/>
        <end position="82"/>
    </location>
</feature>
<keyword evidence="4 7" id="KW-1133">Transmembrane helix</keyword>
<gene>
    <name evidence="8" type="ORF">EUA06_19840</name>
</gene>
<dbReference type="Pfam" id="PF03073">
    <property type="entry name" value="TspO_MBR"/>
    <property type="match status" value="1"/>
</dbReference>
<feature type="transmembrane region" description="Helical" evidence="7">
    <location>
        <begin position="202"/>
        <end position="224"/>
    </location>
</feature>